<dbReference type="PANTHER" id="PTHR42852">
    <property type="entry name" value="THIOL:DISULFIDE INTERCHANGE PROTEIN DSBE"/>
    <property type="match status" value="1"/>
</dbReference>
<keyword evidence="3" id="KW-1015">Disulfide bond</keyword>
<feature type="signal peptide" evidence="5">
    <location>
        <begin position="1"/>
        <end position="23"/>
    </location>
</feature>
<dbReference type="InterPro" id="IPR050553">
    <property type="entry name" value="Thioredoxin_ResA/DsbE_sf"/>
</dbReference>
<comment type="caution">
    <text evidence="7">The sequence shown here is derived from an EMBL/GenBank/DDBJ whole genome shotgun (WGS) entry which is preliminary data.</text>
</comment>
<dbReference type="CDD" id="cd02966">
    <property type="entry name" value="TlpA_like_family"/>
    <property type="match status" value="1"/>
</dbReference>
<dbReference type="InterPro" id="IPR013766">
    <property type="entry name" value="Thioredoxin_domain"/>
</dbReference>
<keyword evidence="8" id="KW-1185">Reference proteome</keyword>
<evidence type="ECO:0000259" key="6">
    <source>
        <dbReference type="PROSITE" id="PS51352"/>
    </source>
</evidence>
<comment type="subcellular location">
    <subcellularLocation>
        <location evidence="1">Cell envelope</location>
    </subcellularLocation>
</comment>
<evidence type="ECO:0000256" key="4">
    <source>
        <dbReference type="ARBA" id="ARBA00023284"/>
    </source>
</evidence>
<evidence type="ECO:0000313" key="7">
    <source>
        <dbReference type="EMBL" id="MBD8490852.1"/>
    </source>
</evidence>
<dbReference type="Pfam" id="PF00578">
    <property type="entry name" value="AhpC-TSA"/>
    <property type="match status" value="1"/>
</dbReference>
<organism evidence="7 8">
    <name type="scientific">Echinicola arenosa</name>
    <dbReference type="NCBI Taxonomy" id="2774144"/>
    <lineage>
        <taxon>Bacteria</taxon>
        <taxon>Pseudomonadati</taxon>
        <taxon>Bacteroidota</taxon>
        <taxon>Cytophagia</taxon>
        <taxon>Cytophagales</taxon>
        <taxon>Cyclobacteriaceae</taxon>
        <taxon>Echinicola</taxon>
    </lineage>
</organism>
<feature type="domain" description="Thioredoxin" evidence="6">
    <location>
        <begin position="280"/>
        <end position="419"/>
    </location>
</feature>
<dbReference type="InterPro" id="IPR025380">
    <property type="entry name" value="DUF4369"/>
</dbReference>
<dbReference type="SUPFAM" id="SSF52833">
    <property type="entry name" value="Thioredoxin-like"/>
    <property type="match status" value="1"/>
</dbReference>
<evidence type="ECO:0000256" key="5">
    <source>
        <dbReference type="SAM" id="SignalP"/>
    </source>
</evidence>
<dbReference type="InterPro" id="IPR000866">
    <property type="entry name" value="AhpC/TSA"/>
</dbReference>
<evidence type="ECO:0000256" key="3">
    <source>
        <dbReference type="ARBA" id="ARBA00023157"/>
    </source>
</evidence>
<dbReference type="Gene3D" id="3.40.30.10">
    <property type="entry name" value="Glutaredoxin"/>
    <property type="match status" value="1"/>
</dbReference>
<evidence type="ECO:0000313" key="8">
    <source>
        <dbReference type="Proteomes" id="UP000647133"/>
    </source>
</evidence>
<keyword evidence="2" id="KW-0201">Cytochrome c-type biogenesis</keyword>
<name>A0ABR9AQ00_9BACT</name>
<gene>
    <name evidence="7" type="ORF">IFO69_19020</name>
</gene>
<protein>
    <submittedName>
        <fullName evidence="7">AhpC/TSA family protein</fullName>
    </submittedName>
</protein>
<dbReference type="Pfam" id="PF14289">
    <property type="entry name" value="DUF4369"/>
    <property type="match status" value="1"/>
</dbReference>
<evidence type="ECO:0000256" key="2">
    <source>
        <dbReference type="ARBA" id="ARBA00022748"/>
    </source>
</evidence>
<proteinExistence type="predicted"/>
<dbReference type="PROSITE" id="PS51352">
    <property type="entry name" value="THIOREDOXIN_2"/>
    <property type="match status" value="1"/>
</dbReference>
<keyword evidence="4" id="KW-0676">Redox-active center</keyword>
<dbReference type="EMBL" id="JACYTQ010000008">
    <property type="protein sequence ID" value="MBD8490852.1"/>
    <property type="molecule type" value="Genomic_DNA"/>
</dbReference>
<keyword evidence="5" id="KW-0732">Signal</keyword>
<dbReference type="PANTHER" id="PTHR42852:SF6">
    <property type="entry name" value="THIOL:DISULFIDE INTERCHANGE PROTEIN DSBE"/>
    <property type="match status" value="1"/>
</dbReference>
<accession>A0ABR9AQ00</accession>
<feature type="chain" id="PRO_5047210029" evidence="5">
    <location>
        <begin position="24"/>
        <end position="419"/>
    </location>
</feature>
<dbReference type="RefSeq" id="WP_192011720.1">
    <property type="nucleotide sequence ID" value="NZ_JACYTQ010000008.1"/>
</dbReference>
<evidence type="ECO:0000256" key="1">
    <source>
        <dbReference type="ARBA" id="ARBA00004196"/>
    </source>
</evidence>
<dbReference type="InterPro" id="IPR036249">
    <property type="entry name" value="Thioredoxin-like_sf"/>
</dbReference>
<sequence>MISIKYLSSLYLCFFLFSATSMAQPFTCTLKGKVINRDSKAIYIIKETEDVRSVNTTVPILEDGSFEYHFEVNQIEAYQLIFKDEMEKGSWRPVTFFPDQELITFELNPSEEFDKNKIEGGKINQAYVALQNQLTDKFQTPFEKISAERRALMENNNFNNDAHRQLISQLKSASPEERNSIYAQLRELSKNHQDKTSEGKKLAIRTDSLNLAYWASKREYIKQNNNELAYFLLYEEVRGIDQFDFDVVSIRKNYIKLAQEFPKHPYTKTVGQIIESHDAVKVGEKAIEIKVPDLKGNLVSLNQSTQGKIVLLDLWASWCGPCIVKSRTMVPIYEKYKDKGFTIFGVAREFDNTNKLEIALAREKFPWKNFVELDDKNDIWLKYNIPFSGGGTFLIDQKGTIVAIDPSAEEVENFIQQHL</sequence>
<reference evidence="7 8" key="1">
    <citation type="submission" date="2020-09" db="EMBL/GenBank/DDBJ databases">
        <title>Echinicola sp. CAU 1574 isolated from sand of Sido Beach.</title>
        <authorList>
            <person name="Kim W."/>
        </authorList>
    </citation>
    <scope>NUCLEOTIDE SEQUENCE [LARGE SCALE GENOMIC DNA]</scope>
    <source>
        <strain evidence="7 8">CAU 1574</strain>
    </source>
</reference>
<dbReference type="Proteomes" id="UP000647133">
    <property type="component" value="Unassembled WGS sequence"/>
</dbReference>